<dbReference type="SUPFAM" id="SSF53850">
    <property type="entry name" value="Periplasmic binding protein-like II"/>
    <property type="match status" value="1"/>
</dbReference>
<dbReference type="Proteomes" id="UP000242917">
    <property type="component" value="Plasmid pNYT2"/>
</dbReference>
<dbReference type="PROSITE" id="PS51257">
    <property type="entry name" value="PROKAR_LIPOPROTEIN"/>
    <property type="match status" value="1"/>
</dbReference>
<evidence type="ECO:0000313" key="3">
    <source>
        <dbReference type="EMBL" id="AUG49545.1"/>
    </source>
</evidence>
<sequence length="361" mass="38005">MPSRRAFLRGVAALCPPGLSAGCTGIFGRDRPTERYSTTDRADRSATASATPTETETTAEPLNIATVALTGPVARAATLWNGNPLPTDDEYGRSLADTLGSDGPRLAGYFGRQHGLSPTRQALSPPFEITVASATQTDARDALATGSISIAGLGTEAYAPIDSELDLSGFVRHDLFRAGTVIVVSTALYDSGVTSITRADLLGIYNGRLDNWASLGGPAREIHLAGTVDVQGGPEIFKETVLAGQPRGGADELFGQVDRKVDTVSDRDDTITRIPVRDVRSLRDGGTTDYRILQIEVDGEPRGPGDIGYPATYPVPLFTTGAPGPREAAFLDALSADALQPEILDSDGRLHVLPTGADPNY</sequence>
<gene>
    <name evidence="3" type="ORF">BVU17_18390</name>
</gene>
<dbReference type="InterPro" id="IPR024370">
    <property type="entry name" value="PBP_domain"/>
</dbReference>
<accession>A0A2H5A4A9</accession>
<keyword evidence="4" id="KW-1185">Reference proteome</keyword>
<geneLocation type="plasmid" evidence="3 4">
    <name>pNYT2</name>
</geneLocation>
<reference evidence="3 4" key="1">
    <citation type="submission" date="2017-01" db="EMBL/GenBank/DDBJ databases">
        <title>A Red Light-Sensitive Sensory Rhodopsin I From Haloarcula taiwanensis, A New Haloarchaeon Isolated From Taiwan.</title>
        <authorList>
            <person name="Yang C.-S."/>
            <person name="Han Y.-A."/>
            <person name="Chen P.-C."/>
            <person name="Ng W.V."/>
            <person name="Chen T.-W."/>
        </authorList>
    </citation>
    <scope>NUCLEOTIDE SEQUENCE [LARGE SCALE GENOMIC DNA]</scope>
    <source>
        <strain evidence="3 4">Taiwanensis</strain>
        <plasmid evidence="3 4">pNYT2</plasmid>
    </source>
</reference>
<feature type="compositionally biased region" description="Low complexity" evidence="1">
    <location>
        <begin position="45"/>
        <end position="59"/>
    </location>
</feature>
<evidence type="ECO:0000313" key="4">
    <source>
        <dbReference type="Proteomes" id="UP000242917"/>
    </source>
</evidence>
<feature type="region of interest" description="Disordered" evidence="1">
    <location>
        <begin position="26"/>
        <end position="59"/>
    </location>
</feature>
<dbReference type="Gene3D" id="3.40.190.10">
    <property type="entry name" value="Periplasmic binding protein-like II"/>
    <property type="match status" value="2"/>
</dbReference>
<name>A0A2H5A4A9_9EURY</name>
<evidence type="ECO:0000256" key="1">
    <source>
        <dbReference type="SAM" id="MobiDB-lite"/>
    </source>
</evidence>
<feature type="domain" description="PBP" evidence="2">
    <location>
        <begin position="125"/>
        <end position="249"/>
    </location>
</feature>
<proteinExistence type="predicted"/>
<dbReference type="KEGG" id="hta:BVU17_18390"/>
<dbReference type="EMBL" id="CP019157">
    <property type="protein sequence ID" value="AUG49545.1"/>
    <property type="molecule type" value="Genomic_DNA"/>
</dbReference>
<organism evidence="3 4">
    <name type="scientific">Haloarcula taiwanensis</name>
    <dbReference type="NCBI Taxonomy" id="1932004"/>
    <lineage>
        <taxon>Archaea</taxon>
        <taxon>Methanobacteriati</taxon>
        <taxon>Methanobacteriota</taxon>
        <taxon>Stenosarchaea group</taxon>
        <taxon>Halobacteria</taxon>
        <taxon>Halobacteriales</taxon>
        <taxon>Haloarculaceae</taxon>
        <taxon>Haloarcula</taxon>
    </lineage>
</organism>
<feature type="compositionally biased region" description="Basic and acidic residues" evidence="1">
    <location>
        <begin position="28"/>
        <end position="44"/>
    </location>
</feature>
<dbReference type="AlphaFoldDB" id="A0A2H5A4A9"/>
<protein>
    <recommendedName>
        <fullName evidence="2">PBP domain-containing protein</fullName>
    </recommendedName>
</protein>
<dbReference type="Pfam" id="PF12849">
    <property type="entry name" value="PBP_like_2"/>
    <property type="match status" value="1"/>
</dbReference>
<dbReference type="OrthoDB" id="53390at2157"/>
<evidence type="ECO:0000259" key="2">
    <source>
        <dbReference type="Pfam" id="PF12849"/>
    </source>
</evidence>
<keyword evidence="3" id="KW-0614">Plasmid</keyword>